<reference evidence="2 3" key="1">
    <citation type="submission" date="2023-03" db="EMBL/GenBank/DDBJ databases">
        <title>Mating type loci evolution in Malassezia.</title>
        <authorList>
            <person name="Coelho M.A."/>
        </authorList>
    </citation>
    <scope>NUCLEOTIDE SEQUENCE [LARGE SCALE GENOMIC DNA]</scope>
    <source>
        <strain evidence="2 3">CBS 13387</strain>
    </source>
</reference>
<feature type="transmembrane region" description="Helical" evidence="1">
    <location>
        <begin position="50"/>
        <end position="70"/>
    </location>
</feature>
<evidence type="ECO:0000256" key="1">
    <source>
        <dbReference type="SAM" id="Phobius"/>
    </source>
</evidence>
<sequence>MSSKGGSYFALTTRSAQPGFLNSSVSRHAPIQPSWLQRFWAEEIMHPAKFWGNMSVAWSVGFFALGVLFFRRAGAILLPMF</sequence>
<keyword evidence="1" id="KW-1133">Transmembrane helix</keyword>
<evidence type="ECO:0000313" key="2">
    <source>
        <dbReference type="EMBL" id="WFD14843.1"/>
    </source>
</evidence>
<keyword evidence="3" id="KW-1185">Reference proteome</keyword>
<proteinExistence type="predicted"/>
<keyword evidence="1" id="KW-0812">Transmembrane</keyword>
<gene>
    <name evidence="2" type="ORF">MARU1_000851</name>
</gene>
<protein>
    <submittedName>
        <fullName evidence="2">Uncharacterized protein</fullName>
    </submittedName>
</protein>
<dbReference type="EMBL" id="CP119917">
    <property type="protein sequence ID" value="WFD14843.1"/>
    <property type="molecule type" value="Genomic_DNA"/>
</dbReference>
<name>A0AAJ6CLR9_9BASI</name>
<organism evidence="2 3">
    <name type="scientific">Malassezia arunalokei</name>
    <dbReference type="NCBI Taxonomy" id="1514897"/>
    <lineage>
        <taxon>Eukaryota</taxon>
        <taxon>Fungi</taxon>
        <taxon>Dikarya</taxon>
        <taxon>Basidiomycota</taxon>
        <taxon>Ustilaginomycotina</taxon>
        <taxon>Malasseziomycetes</taxon>
        <taxon>Malasseziales</taxon>
        <taxon>Malasseziaceae</taxon>
        <taxon>Malassezia</taxon>
    </lineage>
</organism>
<accession>A0AAJ6CLR9</accession>
<dbReference type="Proteomes" id="UP001217582">
    <property type="component" value="Chromosome 2"/>
</dbReference>
<keyword evidence="1" id="KW-0472">Membrane</keyword>
<evidence type="ECO:0000313" key="3">
    <source>
        <dbReference type="Proteomes" id="UP001217582"/>
    </source>
</evidence>
<dbReference type="AlphaFoldDB" id="A0AAJ6CLR9"/>